<comment type="caution">
    <text evidence="3">The sequence shown here is derived from an EMBL/GenBank/DDBJ whole genome shotgun (WGS) entry which is preliminary data.</text>
</comment>
<keyword evidence="4" id="KW-1185">Reference proteome</keyword>
<organism evidence="3 4">
    <name type="scientific">Fructobacillus parabroussonetiae</name>
    <dbReference type="NCBI Taxonomy" id="2713174"/>
    <lineage>
        <taxon>Bacteria</taxon>
        <taxon>Bacillati</taxon>
        <taxon>Bacillota</taxon>
        <taxon>Bacilli</taxon>
        <taxon>Lactobacillales</taxon>
        <taxon>Lactobacillaceae</taxon>
        <taxon>Fructobacillus</taxon>
    </lineage>
</organism>
<dbReference type="PROSITE" id="PS50937">
    <property type="entry name" value="HTH_MERR_2"/>
    <property type="match status" value="1"/>
</dbReference>
<evidence type="ECO:0000259" key="2">
    <source>
        <dbReference type="PROSITE" id="PS50937"/>
    </source>
</evidence>
<dbReference type="PANTHER" id="PTHR30204:SF98">
    <property type="entry name" value="HTH-TYPE TRANSCRIPTIONAL REGULATOR ADHR"/>
    <property type="match status" value="1"/>
</dbReference>
<evidence type="ECO:0000313" key="3">
    <source>
        <dbReference type="EMBL" id="MBS9337278.1"/>
    </source>
</evidence>
<dbReference type="Proteomes" id="UP001519503">
    <property type="component" value="Unassembled WGS sequence"/>
</dbReference>
<keyword evidence="1" id="KW-0238">DNA-binding</keyword>
<feature type="domain" description="HTH merR-type" evidence="2">
    <location>
        <begin position="2"/>
        <end position="70"/>
    </location>
</feature>
<dbReference type="EMBL" id="JAAMFL010000003">
    <property type="protein sequence ID" value="MBS9337278.1"/>
    <property type="molecule type" value="Genomic_DNA"/>
</dbReference>
<dbReference type="InterPro" id="IPR000551">
    <property type="entry name" value="MerR-type_HTH_dom"/>
</dbReference>
<name>A0ABS5QVP8_9LACO</name>
<dbReference type="CDD" id="cd01109">
    <property type="entry name" value="HTH_YyaN"/>
    <property type="match status" value="1"/>
</dbReference>
<dbReference type="SUPFAM" id="SSF46955">
    <property type="entry name" value="Putative DNA-binding domain"/>
    <property type="match status" value="1"/>
</dbReference>
<evidence type="ECO:0000313" key="4">
    <source>
        <dbReference type="Proteomes" id="UP001519503"/>
    </source>
</evidence>
<dbReference type="InterPro" id="IPR047057">
    <property type="entry name" value="MerR_fam"/>
</dbReference>
<proteinExistence type="predicted"/>
<gene>
    <name evidence="3" type="ORF">G6R30_02200</name>
</gene>
<accession>A0ABS5QVP8</accession>
<dbReference type="InterPro" id="IPR009061">
    <property type="entry name" value="DNA-bd_dom_put_sf"/>
</dbReference>
<reference evidence="3 4" key="1">
    <citation type="submission" date="2020-02" db="EMBL/GenBank/DDBJ databases">
        <title>Fructobacillus sp. isolated from paper mulberry of Taiwan.</title>
        <authorList>
            <person name="Lin S.-T."/>
        </authorList>
    </citation>
    <scope>NUCLEOTIDE SEQUENCE [LARGE SCALE GENOMIC DNA]</scope>
    <source>
        <strain evidence="3 4">S1-1</strain>
    </source>
</reference>
<protein>
    <submittedName>
        <fullName evidence="3">MerR family transcriptional regulator</fullName>
    </submittedName>
</protein>
<dbReference type="PANTHER" id="PTHR30204">
    <property type="entry name" value="REDOX-CYCLING DRUG-SENSING TRANSCRIPTIONAL ACTIVATOR SOXR"/>
    <property type="match status" value="1"/>
</dbReference>
<dbReference type="RefSeq" id="WP_420798108.1">
    <property type="nucleotide sequence ID" value="NZ_JAAMFL010000003.1"/>
</dbReference>
<evidence type="ECO:0000256" key="1">
    <source>
        <dbReference type="ARBA" id="ARBA00023125"/>
    </source>
</evidence>
<dbReference type="Gene3D" id="1.10.1660.10">
    <property type="match status" value="1"/>
</dbReference>
<dbReference type="SMART" id="SM00422">
    <property type="entry name" value="HTH_MERR"/>
    <property type="match status" value="1"/>
</dbReference>
<dbReference type="Pfam" id="PF13411">
    <property type="entry name" value="MerR_1"/>
    <property type="match status" value="1"/>
</dbReference>
<dbReference type="PRINTS" id="PR00040">
    <property type="entry name" value="HTHMERR"/>
</dbReference>
<sequence>MKMTIGEVSKKSGLSISTIRYYDKEGLFPDLQRTSGIRQFSEQEINALEVIECLKKSGLSILEIRQFMDWTTEGAKTFANRKALFEQQKIEVEQQMAELKRVSNLLNYKCWYYDEAMKRGSEKEVRAIPFDELPKAIQEDFPFEH</sequence>
<dbReference type="PROSITE" id="PS00552">
    <property type="entry name" value="HTH_MERR_1"/>
    <property type="match status" value="1"/>
</dbReference>